<keyword evidence="6" id="KW-1006">Bacterial flagellum protein export</keyword>
<comment type="caution">
    <text evidence="8">The sequence shown here is derived from an EMBL/GenBank/DDBJ whole genome shotgun (WGS) entry which is preliminary data.</text>
</comment>
<name>A0ABT8J0Z9_9MICO</name>
<evidence type="ECO:0000256" key="2">
    <source>
        <dbReference type="ARBA" id="ARBA00006602"/>
    </source>
</evidence>
<evidence type="ECO:0000313" key="9">
    <source>
        <dbReference type="Proteomes" id="UP001174210"/>
    </source>
</evidence>
<dbReference type="PANTHER" id="PTHR34982">
    <property type="entry name" value="YOP PROTEINS TRANSLOCATION PROTEIN L"/>
    <property type="match status" value="1"/>
</dbReference>
<evidence type="ECO:0000256" key="1">
    <source>
        <dbReference type="ARBA" id="ARBA00003041"/>
    </source>
</evidence>
<evidence type="ECO:0000256" key="4">
    <source>
        <dbReference type="ARBA" id="ARBA00022795"/>
    </source>
</evidence>
<organism evidence="8 9">
    <name type="scientific">Leifsonia virtsii</name>
    <dbReference type="NCBI Taxonomy" id="3035915"/>
    <lineage>
        <taxon>Bacteria</taxon>
        <taxon>Bacillati</taxon>
        <taxon>Actinomycetota</taxon>
        <taxon>Actinomycetes</taxon>
        <taxon>Micrococcales</taxon>
        <taxon>Microbacteriaceae</taxon>
        <taxon>Leifsonia</taxon>
    </lineage>
</organism>
<keyword evidence="9" id="KW-1185">Reference proteome</keyword>
<dbReference type="RefSeq" id="WP_301219282.1">
    <property type="nucleotide sequence ID" value="NZ_JAROCB010000003.1"/>
</dbReference>
<gene>
    <name evidence="8" type="ORF">P5G59_12310</name>
</gene>
<evidence type="ECO:0000256" key="5">
    <source>
        <dbReference type="ARBA" id="ARBA00022927"/>
    </source>
</evidence>
<keyword evidence="5" id="KW-0653">Protein transport</keyword>
<evidence type="ECO:0000256" key="6">
    <source>
        <dbReference type="ARBA" id="ARBA00023225"/>
    </source>
</evidence>
<comment type="function">
    <text evidence="1">Needed for flagellar regrowth and assembly.</text>
</comment>
<proteinExistence type="inferred from homology"/>
<dbReference type="PANTHER" id="PTHR34982:SF1">
    <property type="entry name" value="FLAGELLAR ASSEMBLY PROTEIN FLIH"/>
    <property type="match status" value="1"/>
</dbReference>
<comment type="similarity">
    <text evidence="2">Belongs to the FliH family.</text>
</comment>
<evidence type="ECO:0000256" key="3">
    <source>
        <dbReference type="ARBA" id="ARBA00022448"/>
    </source>
</evidence>
<dbReference type="EMBL" id="JAROCB010000003">
    <property type="protein sequence ID" value="MDN4597929.1"/>
    <property type="molecule type" value="Genomic_DNA"/>
</dbReference>
<dbReference type="Proteomes" id="UP001174210">
    <property type="component" value="Unassembled WGS sequence"/>
</dbReference>
<dbReference type="InterPro" id="IPR018035">
    <property type="entry name" value="Flagellar_FliH/T3SS_HrpE"/>
</dbReference>
<dbReference type="Pfam" id="PF02108">
    <property type="entry name" value="FliH"/>
    <property type="match status" value="1"/>
</dbReference>
<protein>
    <submittedName>
        <fullName evidence="8">FliH/SctL family protein</fullName>
    </submittedName>
</protein>
<evidence type="ECO:0000259" key="7">
    <source>
        <dbReference type="Pfam" id="PF02108"/>
    </source>
</evidence>
<evidence type="ECO:0000313" key="8">
    <source>
        <dbReference type="EMBL" id="MDN4597929.1"/>
    </source>
</evidence>
<dbReference type="InterPro" id="IPR051472">
    <property type="entry name" value="T3SS_Stator/FliH"/>
</dbReference>
<keyword evidence="4" id="KW-1005">Bacterial flagellum biogenesis</keyword>
<keyword evidence="3" id="KW-0813">Transport</keyword>
<feature type="domain" description="Flagellar assembly protein FliH/Type III secretion system HrpE" evidence="7">
    <location>
        <begin position="77"/>
        <end position="195"/>
    </location>
</feature>
<accession>A0ABT8J0Z9</accession>
<reference evidence="8" key="1">
    <citation type="submission" date="2023-03" db="EMBL/GenBank/DDBJ databases">
        <title>MT1 and MT2 Draft Genomes of Novel Species.</title>
        <authorList>
            <person name="Venkateswaran K."/>
        </authorList>
    </citation>
    <scope>NUCLEOTIDE SEQUENCE</scope>
    <source>
        <strain evidence="8">F6_8S_P_1A</strain>
    </source>
</reference>
<sequence length="201" mass="20467">MSSDAVAGFEPLTVPVIAETEQERAAMTSARSRGYAAGYAEGRRAAAAEQARWLAEAEDARAAESAEAADRVAVLASALRTAAVELREATVPVLAEAEAALTAAAFELATAVVGIALEDRLAAARAAVARVQAAGAPGAVPVVRLHPDDVAALQAAAFGADGMQLVADPALHRGDAVGELPNGWLDARIHSALQRAKEALS</sequence>